<dbReference type="AlphaFoldDB" id="A0AA92TZV3"/>
<dbReference type="Proteomes" id="UP000283785">
    <property type="component" value="Unassembled WGS sequence"/>
</dbReference>
<organism evidence="1 2">
    <name type="scientific">Segatella copri</name>
    <dbReference type="NCBI Taxonomy" id="165179"/>
    <lineage>
        <taxon>Bacteria</taxon>
        <taxon>Pseudomonadati</taxon>
        <taxon>Bacteroidota</taxon>
        <taxon>Bacteroidia</taxon>
        <taxon>Bacteroidales</taxon>
        <taxon>Prevotellaceae</taxon>
        <taxon>Segatella</taxon>
    </lineage>
</organism>
<proteinExistence type="predicted"/>
<accession>A0AA92TZV3</accession>
<comment type="caution">
    <text evidence="1">The sequence shown here is derived from an EMBL/GenBank/DDBJ whole genome shotgun (WGS) entry which is preliminary data.</text>
</comment>
<dbReference type="EMBL" id="QSAG01000004">
    <property type="protein sequence ID" value="RGW44094.1"/>
    <property type="molecule type" value="Genomic_DNA"/>
</dbReference>
<name>A0AA92TZV3_9BACT</name>
<protein>
    <submittedName>
        <fullName evidence="1">Uncharacterized protein</fullName>
    </submittedName>
</protein>
<gene>
    <name evidence="1" type="ORF">DWV76_03865</name>
</gene>
<evidence type="ECO:0000313" key="1">
    <source>
        <dbReference type="EMBL" id="RGW44094.1"/>
    </source>
</evidence>
<sequence>MKVRQNITIINDKEKQDMNEPKIRFQGFEGEWKSGKVEEVTALQGVYAFQSSSFCKDGVPIVRIANILHSGEMGGKPYK</sequence>
<reference evidence="1 2" key="1">
    <citation type="submission" date="2018-08" db="EMBL/GenBank/DDBJ databases">
        <title>A genome reference for cultivated species of the human gut microbiota.</title>
        <authorList>
            <person name="Zou Y."/>
            <person name="Xue W."/>
            <person name="Luo G."/>
        </authorList>
    </citation>
    <scope>NUCLEOTIDE SEQUENCE [LARGE SCALE GENOMIC DNA]</scope>
    <source>
        <strain evidence="1 2">AF12-50</strain>
    </source>
</reference>
<evidence type="ECO:0000313" key="2">
    <source>
        <dbReference type="Proteomes" id="UP000283785"/>
    </source>
</evidence>